<evidence type="ECO:0000313" key="2">
    <source>
        <dbReference type="Proteomes" id="UP000006873"/>
    </source>
</evidence>
<proteinExistence type="predicted"/>
<keyword evidence="2" id="KW-1185">Reference proteome</keyword>
<dbReference type="EMBL" id="CP002273">
    <property type="protein sequence ID" value="ADO35448.1"/>
    <property type="molecule type" value="Genomic_DNA"/>
</dbReference>
<evidence type="ECO:0000313" key="1">
    <source>
        <dbReference type="EMBL" id="ADO35448.1"/>
    </source>
</evidence>
<dbReference type="AlphaFoldDB" id="E3GIG3"/>
<dbReference type="HOGENOM" id="CLU_3328035_0_0_9"/>
<name>E3GIG3_9FIRM</name>
<gene>
    <name evidence="1" type="ordered locus">ELI_0431</name>
</gene>
<organism evidence="1 2">
    <name type="scientific">Eubacterium callanderi</name>
    <dbReference type="NCBI Taxonomy" id="53442"/>
    <lineage>
        <taxon>Bacteria</taxon>
        <taxon>Bacillati</taxon>
        <taxon>Bacillota</taxon>
        <taxon>Clostridia</taxon>
        <taxon>Eubacteriales</taxon>
        <taxon>Eubacteriaceae</taxon>
        <taxon>Eubacterium</taxon>
    </lineage>
</organism>
<reference key="1">
    <citation type="submission" date="2010-09" db="EMBL/GenBank/DDBJ databases">
        <authorList>
            <person name="Roh H."/>
            <person name="Ko H.-J."/>
            <person name="Kim D."/>
            <person name="Choi D.G."/>
            <person name="Park S."/>
            <person name="Kim S."/>
            <person name="Kim K.H."/>
            <person name="Chang I.S."/>
            <person name="Choi I.-G."/>
        </authorList>
    </citation>
    <scope>NUCLEOTIDE SEQUENCE</scope>
    <source>
        <strain>KIST612</strain>
    </source>
</reference>
<dbReference type="Proteomes" id="UP000006873">
    <property type="component" value="Chromosome"/>
</dbReference>
<sequence length="38" mass="4364">MRSGRSRISLKKAKKATILRHVQDGGFVFSVNFYCSFQ</sequence>
<protein>
    <submittedName>
        <fullName evidence="1">Uncharacterized protein</fullName>
    </submittedName>
</protein>
<dbReference type="KEGG" id="elm:ELI_0431"/>
<accession>E3GIG3</accession>
<reference evidence="1 2" key="2">
    <citation type="journal article" date="2011" name="J. Bacteriol.">
        <title>Complete genome sequence of a carbon monoxide-utilizing acetogen, Eubacterium limosum KIST612.</title>
        <authorList>
            <person name="Roh H."/>
            <person name="Ko H.J."/>
            <person name="Kim D."/>
            <person name="Choi D.G."/>
            <person name="Park S."/>
            <person name="Kim S."/>
            <person name="Chang I.S."/>
            <person name="Choi I.G."/>
        </authorList>
    </citation>
    <scope>NUCLEOTIDE SEQUENCE [LARGE SCALE GENOMIC DNA]</scope>
    <source>
        <strain evidence="1 2">KIST612</strain>
    </source>
</reference>